<dbReference type="OMA" id="GMTNIDR"/>
<dbReference type="SMART" id="SM00066">
    <property type="entry name" value="GAL4"/>
    <property type="match status" value="1"/>
</dbReference>
<dbReference type="PANTHER" id="PTHR37534">
    <property type="entry name" value="TRANSCRIPTIONAL ACTIVATOR PROTEIN UGA3"/>
    <property type="match status" value="1"/>
</dbReference>
<dbReference type="GO" id="GO:0045944">
    <property type="term" value="P:positive regulation of transcription by RNA polymerase II"/>
    <property type="evidence" value="ECO:0007669"/>
    <property type="project" value="TreeGrafter"/>
</dbReference>
<evidence type="ECO:0000256" key="1">
    <source>
        <dbReference type="ARBA" id="ARBA00004123"/>
    </source>
</evidence>
<dbReference type="InterPro" id="IPR021858">
    <property type="entry name" value="Fun_TF"/>
</dbReference>
<dbReference type="GeneID" id="27720200"/>
<dbReference type="GO" id="GO:0008270">
    <property type="term" value="F:zinc ion binding"/>
    <property type="evidence" value="ECO:0007669"/>
    <property type="project" value="InterPro"/>
</dbReference>
<evidence type="ECO:0000256" key="2">
    <source>
        <dbReference type="ARBA" id="ARBA00023242"/>
    </source>
</evidence>
<comment type="caution">
    <text evidence="4">The sequence shown here is derived from an EMBL/GenBank/DDBJ whole genome shotgun (WGS) entry which is preliminary data.</text>
</comment>
<feature type="domain" description="Zn(2)-C6 fungal-type" evidence="3">
    <location>
        <begin position="20"/>
        <end position="50"/>
    </location>
</feature>
<dbReference type="GO" id="GO:0005634">
    <property type="term" value="C:nucleus"/>
    <property type="evidence" value="ECO:0007669"/>
    <property type="project" value="UniProtKB-SubCell"/>
</dbReference>
<name>A0A084GFX4_PSEDA</name>
<organism evidence="4 5">
    <name type="scientific">Pseudallescheria apiosperma</name>
    <name type="common">Scedosporium apiospermum</name>
    <dbReference type="NCBI Taxonomy" id="563466"/>
    <lineage>
        <taxon>Eukaryota</taxon>
        <taxon>Fungi</taxon>
        <taxon>Dikarya</taxon>
        <taxon>Ascomycota</taxon>
        <taxon>Pezizomycotina</taxon>
        <taxon>Sordariomycetes</taxon>
        <taxon>Hypocreomycetidae</taxon>
        <taxon>Microascales</taxon>
        <taxon>Microascaceae</taxon>
        <taxon>Scedosporium</taxon>
    </lineage>
</organism>
<dbReference type="GO" id="GO:0000981">
    <property type="term" value="F:DNA-binding transcription factor activity, RNA polymerase II-specific"/>
    <property type="evidence" value="ECO:0007669"/>
    <property type="project" value="InterPro"/>
</dbReference>
<dbReference type="RefSeq" id="XP_016646035.1">
    <property type="nucleotide sequence ID" value="XM_016784480.1"/>
</dbReference>
<protein>
    <recommendedName>
        <fullName evidence="3">Zn(2)-C6 fungal-type domain-containing protein</fullName>
    </recommendedName>
</protein>
<dbReference type="Pfam" id="PF11951">
    <property type="entry name" value="Fungal_trans_2"/>
    <property type="match status" value="1"/>
</dbReference>
<dbReference type="Gene3D" id="4.10.240.10">
    <property type="entry name" value="Zn(2)-C6 fungal-type DNA-binding domain"/>
    <property type="match status" value="1"/>
</dbReference>
<reference evidence="4 5" key="1">
    <citation type="journal article" date="2014" name="Genome Announc.">
        <title>Draft genome sequence of the pathogenic fungus Scedosporium apiospermum.</title>
        <authorList>
            <person name="Vandeputte P."/>
            <person name="Ghamrawi S."/>
            <person name="Rechenmann M."/>
            <person name="Iltis A."/>
            <person name="Giraud S."/>
            <person name="Fleury M."/>
            <person name="Thornton C."/>
            <person name="Delhaes L."/>
            <person name="Meyer W."/>
            <person name="Papon N."/>
            <person name="Bouchara J.P."/>
        </authorList>
    </citation>
    <scope>NUCLEOTIDE SEQUENCE [LARGE SCALE GENOMIC DNA]</scope>
    <source>
        <strain evidence="4 5">IHEM 14462</strain>
    </source>
</reference>
<dbReference type="CDD" id="cd00067">
    <property type="entry name" value="GAL4"/>
    <property type="match status" value="1"/>
</dbReference>
<dbReference type="VEuPathDB" id="FungiDB:SAPIO_CDS1128"/>
<evidence type="ECO:0000259" key="3">
    <source>
        <dbReference type="PROSITE" id="PS50048"/>
    </source>
</evidence>
<dbReference type="GO" id="GO:0000976">
    <property type="term" value="F:transcription cis-regulatory region binding"/>
    <property type="evidence" value="ECO:0007669"/>
    <property type="project" value="TreeGrafter"/>
</dbReference>
<proteinExistence type="predicted"/>
<dbReference type="InterPro" id="IPR036864">
    <property type="entry name" value="Zn2-C6_fun-type_DNA-bd_sf"/>
</dbReference>
<dbReference type="PANTHER" id="PTHR37534:SF15">
    <property type="entry name" value="ZN(II)2CYS6 TRANSCRIPTION FACTOR (EUROFUNG)"/>
    <property type="match status" value="1"/>
</dbReference>
<evidence type="ECO:0000313" key="4">
    <source>
        <dbReference type="EMBL" id="KEZ46236.1"/>
    </source>
</evidence>
<dbReference type="Proteomes" id="UP000028545">
    <property type="component" value="Unassembled WGS sequence"/>
</dbReference>
<gene>
    <name evidence="4" type="ORF">SAPIO_CDS1128</name>
</gene>
<dbReference type="AlphaFoldDB" id="A0A084GFX4"/>
<dbReference type="Pfam" id="PF00172">
    <property type="entry name" value="Zn_clus"/>
    <property type="match status" value="1"/>
</dbReference>
<keyword evidence="5" id="KW-1185">Reference proteome</keyword>
<comment type="subcellular location">
    <subcellularLocation>
        <location evidence="1">Nucleus</location>
    </subcellularLocation>
</comment>
<dbReference type="HOGENOM" id="CLU_014924_2_0_1"/>
<keyword evidence="2" id="KW-0539">Nucleus</keyword>
<dbReference type="InterPro" id="IPR001138">
    <property type="entry name" value="Zn2Cys6_DnaBD"/>
</dbReference>
<dbReference type="SUPFAM" id="SSF57701">
    <property type="entry name" value="Zn2/Cys6 DNA-binding domain"/>
    <property type="match status" value="1"/>
</dbReference>
<dbReference type="KEGG" id="sapo:SAPIO_CDS1128"/>
<evidence type="ECO:0000313" key="5">
    <source>
        <dbReference type="Proteomes" id="UP000028545"/>
    </source>
</evidence>
<dbReference type="PROSITE" id="PS00463">
    <property type="entry name" value="ZN2_CY6_FUNGAL_1"/>
    <property type="match status" value="1"/>
</dbReference>
<dbReference type="PROSITE" id="PS50048">
    <property type="entry name" value="ZN2_CY6_FUNGAL_2"/>
    <property type="match status" value="1"/>
</dbReference>
<dbReference type="OrthoDB" id="25818at2759"/>
<accession>A0A084GFX4</accession>
<sequence length="659" mass="73237">MLLFAKVAPPKVPKKRSRAGCTQCKEKKKKCNEARPSCHRCAEKQLECIYEAIKPRQRKAHVSRDPLSPLSPTSVVEWKHPSNLDLALQQLESDFNFWDDEAVTTPIVETPTAHANPVNPTTDLLLGSAISQAPLHGETLLSPIEIPLFSPTALEAYGLEPFTVDDQDRNLDDLDTSNGLVSLSPQYSQQHPYAQQFQFNIPFDSFLNPVYSEFSHLHRHRTLMDHFDNLLSRLIVLYEEPGNPFQRFIMPMCQKSDAVRNAVYALASAHREYRGLAFSTPVPEGENATWFYNQAIQGIAKLIQKGAKVDKNELLAAIMLVVYYEVLVKAGGSTLVDGHLKGAMSIFESGGEGLDSTGAFLERTFRFYEVIAALSFDTAPLSKDSSAVFTAFQQGMDSTNSDMDTLLGMVHTFWPLLHRLATLASLKKELEAAPGNNMDPAKLSALQTEFETKAYIVDVSLKKWKPNVPPQFYVLYNDEQGATPCESIGNTTKTGEAATAAERAHLHSVLNTALAYQHSAIVYLHRTIYGHSRNHALVQRHTHVSLTHCVATVRNKGPMGALLWPLFVAACEAITLGDRDLANQAFMAIERRQGMVNIEQSWAVVREVWRRADAAEELSKPWHSGMGGNGNGNTCVPTFKGRDLWRKVSEEMGVTIVFG</sequence>
<dbReference type="EMBL" id="JOWA01000044">
    <property type="protein sequence ID" value="KEZ46236.1"/>
    <property type="molecule type" value="Genomic_DNA"/>
</dbReference>